<dbReference type="EMBL" id="CAJVPS010000296">
    <property type="protein sequence ID" value="CAG8474310.1"/>
    <property type="molecule type" value="Genomic_DNA"/>
</dbReference>
<keyword evidence="4 6" id="KW-0689">Ribosomal protein</keyword>
<dbReference type="InterPro" id="IPR003673">
    <property type="entry name" value="CoA-Trfase_fam_III"/>
</dbReference>
<dbReference type="Gene3D" id="3.90.470.10">
    <property type="entry name" value="Ribosomal protein L22/L17"/>
    <property type="match status" value="1"/>
</dbReference>
<keyword evidence="3" id="KW-0808">Transferase</keyword>
<comment type="similarity">
    <text evidence="1">Belongs to the CoA-transferase III family.</text>
</comment>
<dbReference type="Proteomes" id="UP000789508">
    <property type="component" value="Unassembled WGS sequence"/>
</dbReference>
<keyword evidence="8" id="KW-1185">Reference proteome</keyword>
<dbReference type="PANTHER" id="PTHR48207:SF3">
    <property type="entry name" value="SUCCINATE--HYDROXYMETHYLGLUTARATE COA-TRANSFERASE"/>
    <property type="match status" value="1"/>
</dbReference>
<dbReference type="GO" id="GO:0015934">
    <property type="term" value="C:large ribosomal subunit"/>
    <property type="evidence" value="ECO:0007669"/>
    <property type="project" value="InterPro"/>
</dbReference>
<dbReference type="InterPro" id="IPR036394">
    <property type="entry name" value="Ribosomal_uL22_sf"/>
</dbReference>
<dbReference type="InterPro" id="IPR001063">
    <property type="entry name" value="Ribosomal_uL22"/>
</dbReference>
<reference evidence="7" key="1">
    <citation type="submission" date="2021-06" db="EMBL/GenBank/DDBJ databases">
        <authorList>
            <person name="Kallberg Y."/>
            <person name="Tangrot J."/>
            <person name="Rosling A."/>
        </authorList>
    </citation>
    <scope>NUCLEOTIDE SEQUENCE</scope>
    <source>
        <strain evidence="7">FL130A</strain>
    </source>
</reference>
<dbReference type="SUPFAM" id="SSF54843">
    <property type="entry name" value="Ribosomal protein L22"/>
    <property type="match status" value="1"/>
</dbReference>
<keyword evidence="5 6" id="KW-0687">Ribonucleoprotein</keyword>
<dbReference type="PANTHER" id="PTHR48207">
    <property type="entry name" value="SUCCINATE--HYDROXYMETHYLGLUTARATE COA-TRANSFERASE"/>
    <property type="match status" value="1"/>
</dbReference>
<dbReference type="Gene3D" id="3.40.50.10540">
    <property type="entry name" value="Crotonobetainyl-coa:carnitine coa-transferase, domain 1"/>
    <property type="match status" value="1"/>
</dbReference>
<dbReference type="InterPro" id="IPR044855">
    <property type="entry name" value="CoA-Trfase_III_dom3_sf"/>
</dbReference>
<dbReference type="InterPro" id="IPR005721">
    <property type="entry name" value="Ribosomal_uL22_euk/arc"/>
</dbReference>
<accession>A0A9N8W1X9</accession>
<dbReference type="SUPFAM" id="SSF89796">
    <property type="entry name" value="CoA-transferase family III (CaiB/BaiF)"/>
    <property type="match status" value="1"/>
</dbReference>
<comment type="caution">
    <text evidence="7">The sequence shown here is derived from an EMBL/GenBank/DDBJ whole genome shotgun (WGS) entry which is preliminary data.</text>
</comment>
<dbReference type="GO" id="GO:0047369">
    <property type="term" value="F:succinate-hydroxymethylglutarate CoA-transferase activity"/>
    <property type="evidence" value="ECO:0007669"/>
    <property type="project" value="TreeGrafter"/>
</dbReference>
<protein>
    <submittedName>
        <fullName evidence="7">1400_t:CDS:1</fullName>
    </submittedName>
</protein>
<evidence type="ECO:0000256" key="3">
    <source>
        <dbReference type="ARBA" id="ARBA00022679"/>
    </source>
</evidence>
<evidence type="ECO:0000256" key="4">
    <source>
        <dbReference type="ARBA" id="ARBA00022980"/>
    </source>
</evidence>
<proteinExistence type="inferred from homology"/>
<evidence type="ECO:0000256" key="5">
    <source>
        <dbReference type="ARBA" id="ARBA00023274"/>
    </source>
</evidence>
<dbReference type="Pfam" id="PF00237">
    <property type="entry name" value="Ribosomal_L22"/>
    <property type="match status" value="1"/>
</dbReference>
<dbReference type="AlphaFoldDB" id="A0A9N8W1X9"/>
<dbReference type="GO" id="GO:0006412">
    <property type="term" value="P:translation"/>
    <property type="evidence" value="ECO:0007669"/>
    <property type="project" value="InterPro"/>
</dbReference>
<sequence length="738" mass="83071">MLLGDLGAEVIKVENPLYGDDTRTWGPPWAQNKDPTDNTTPESAYFLAINRNKKSITVNFKSADGIELIKKIAAKSDVLVENYIPGKLEELGLGWKELSRINPRLIYTSITGYGHTGPYAQRPGYDVMVEAEGGLMYITGEEKGRPVKVGVAITDLTTGLYAHSAIIASLFARTRTNKGEFIDCALLDCQTASLANIASNYLISGQEAKRMGTAHPSIVPYQVLTTKNGYLMIGAGNQRQFKILCMSIGMPELFDDARFRSNPDRVQNRDELIAILEERFRQESTEYWLKVLEDKEIPFAPINNIEQSFKHPQVIAREMIQKVEHPKAGVVQLNKPSIRLPPPTLGQHTKQILTELLEYSDQEIEILKAKNNIVDFSNHTCRVLVVEELVFISCDGVVVLIDGSVNNNHGFSSFTKRPSQRYAPKYKIGELTSPSNFKSPTTNFSFFFCIFSSKFISSPCNSISTTSSPSFTVVMVEVVVVASIPKLRFSSSRGGVAGLFWHLITIESTYWLSDYEFIQIGEGKEFRKSIKIIKTPFHNFDIRDALKIKMVRYSTTPQNSDKSAKTRGAYLRVHFKNTREAAKSISGRKLLNAIKYLEDVKAHKQAVPFRRFNGGVGRCAQAKAFGATQDEIGRWPEKSADFLLGLLKNAQSNAELKHLDVENLVISHIQVNRAPKQRRRTYRAHGRINPYMSSPCHIEIIVSEEETKVKREDDSKKVQRLNRRQVARQRLIDSHSAN</sequence>
<organism evidence="7 8">
    <name type="scientific">Ambispora leptoticha</name>
    <dbReference type="NCBI Taxonomy" id="144679"/>
    <lineage>
        <taxon>Eukaryota</taxon>
        <taxon>Fungi</taxon>
        <taxon>Fungi incertae sedis</taxon>
        <taxon>Mucoromycota</taxon>
        <taxon>Glomeromycotina</taxon>
        <taxon>Glomeromycetes</taxon>
        <taxon>Archaeosporales</taxon>
        <taxon>Ambisporaceae</taxon>
        <taxon>Ambispora</taxon>
    </lineage>
</organism>
<dbReference type="PROSITE" id="PS00464">
    <property type="entry name" value="RIBOSOMAL_L22"/>
    <property type="match status" value="1"/>
</dbReference>
<evidence type="ECO:0000256" key="1">
    <source>
        <dbReference type="ARBA" id="ARBA00008383"/>
    </source>
</evidence>
<dbReference type="InterPro" id="IPR018260">
    <property type="entry name" value="Ribosomal_uL22_CS"/>
</dbReference>
<name>A0A9N8W1X9_9GLOM</name>
<evidence type="ECO:0000256" key="6">
    <source>
        <dbReference type="RuleBase" id="RU004005"/>
    </source>
</evidence>
<dbReference type="NCBIfam" id="TIGR01038">
    <property type="entry name" value="uL22_arch_euk"/>
    <property type="match status" value="1"/>
</dbReference>
<dbReference type="GO" id="GO:0003735">
    <property type="term" value="F:structural constituent of ribosome"/>
    <property type="evidence" value="ECO:0007669"/>
    <property type="project" value="InterPro"/>
</dbReference>
<dbReference type="InterPro" id="IPR023606">
    <property type="entry name" value="CoA-Trfase_III_dom_1_sf"/>
</dbReference>
<gene>
    <name evidence="7" type="ORF">ALEPTO_LOCUS2165</name>
</gene>
<dbReference type="OrthoDB" id="5863171at2759"/>
<evidence type="ECO:0000256" key="2">
    <source>
        <dbReference type="ARBA" id="ARBA00009451"/>
    </source>
</evidence>
<evidence type="ECO:0000313" key="7">
    <source>
        <dbReference type="EMBL" id="CAG8474310.1"/>
    </source>
</evidence>
<dbReference type="GO" id="GO:0005739">
    <property type="term" value="C:mitochondrion"/>
    <property type="evidence" value="ECO:0007669"/>
    <property type="project" value="TreeGrafter"/>
</dbReference>
<dbReference type="InterPro" id="IPR050483">
    <property type="entry name" value="CoA-transferase_III_domain"/>
</dbReference>
<comment type="similarity">
    <text evidence="2 6">Belongs to the universal ribosomal protein uL22 family.</text>
</comment>
<dbReference type="CDD" id="cd00336">
    <property type="entry name" value="Ribosomal_L22"/>
    <property type="match status" value="1"/>
</dbReference>
<evidence type="ECO:0000313" key="8">
    <source>
        <dbReference type="Proteomes" id="UP000789508"/>
    </source>
</evidence>
<dbReference type="Gene3D" id="3.30.1540.10">
    <property type="entry name" value="formyl-coa transferase, domain 3"/>
    <property type="match status" value="1"/>
</dbReference>
<dbReference type="Pfam" id="PF02515">
    <property type="entry name" value="CoA_transf_3"/>
    <property type="match status" value="1"/>
</dbReference>